<dbReference type="Proteomes" id="UP000068382">
    <property type="component" value="Unassembled WGS sequence"/>
</dbReference>
<organism evidence="1 2">
    <name type="scientific">Tritonibacter horizontis</name>
    <dbReference type="NCBI Taxonomy" id="1768241"/>
    <lineage>
        <taxon>Bacteria</taxon>
        <taxon>Pseudomonadati</taxon>
        <taxon>Pseudomonadota</taxon>
        <taxon>Alphaproteobacteria</taxon>
        <taxon>Rhodobacterales</taxon>
        <taxon>Paracoccaceae</taxon>
        <taxon>Tritonibacter</taxon>
    </lineage>
</organism>
<evidence type="ECO:0000313" key="1">
    <source>
        <dbReference type="EMBL" id="KUP94872.1"/>
    </source>
</evidence>
<proteinExistence type="predicted"/>
<sequence length="248" mass="26812">MTKANESISDEELTAYLDQEADAQLADRIDRALETDQELSRRLDSLMLPMDALREAFAIERLGPASLPVIERPTPGRTAMPLRLVASVVLAFGIGISGGYLLQPQATAPGWIDVVASYQSLYMTETVVQTTQDPEVAQGVLAQFQTRSGVELSAATSVEGLDFRRAQVLGFNNKPLMQMAYLGEDGTPFALCVIKTANADSAFSDRMAQGLAATSWVSDGVGYLVIGGADQARTRAFAEEMKTRLERS</sequence>
<dbReference type="PATRIC" id="fig|1768241.3.peg.208"/>
<reference evidence="1 2" key="1">
    <citation type="submission" date="2015-12" db="EMBL/GenBank/DDBJ databases">
        <title>Genome sequence of the marine Rhodobacteraceae strain O3.65, Candidatus Tritonibacter horizontis.</title>
        <authorList>
            <person name="Poehlein A."/>
            <person name="Giebel H.A."/>
            <person name="Voget S."/>
            <person name="Brinkhoff T."/>
        </authorList>
    </citation>
    <scope>NUCLEOTIDE SEQUENCE [LARGE SCALE GENOMIC DNA]</scope>
    <source>
        <strain evidence="1 2">O3.65</strain>
    </source>
</reference>
<dbReference type="AlphaFoldDB" id="A0A132C3V4"/>
<dbReference type="RefSeq" id="WP_068239431.1">
    <property type="nucleotide sequence ID" value="NZ_LPUY01000008.1"/>
</dbReference>
<protein>
    <recommendedName>
        <fullName evidence="3">Transmembrane transcriptional regulator (Anti-sigma factor)</fullName>
    </recommendedName>
</protein>
<accession>A0A132C3V4</accession>
<keyword evidence="2" id="KW-1185">Reference proteome</keyword>
<name>A0A132C3V4_9RHOB</name>
<gene>
    <name evidence="1" type="ORF">TRIHO_02060</name>
</gene>
<evidence type="ECO:0008006" key="3">
    <source>
        <dbReference type="Google" id="ProtNLM"/>
    </source>
</evidence>
<dbReference type="EMBL" id="LPUY01000008">
    <property type="protein sequence ID" value="KUP94872.1"/>
    <property type="molecule type" value="Genomic_DNA"/>
</dbReference>
<evidence type="ECO:0000313" key="2">
    <source>
        <dbReference type="Proteomes" id="UP000068382"/>
    </source>
</evidence>
<dbReference type="OrthoDB" id="7006010at2"/>
<comment type="caution">
    <text evidence="1">The sequence shown here is derived from an EMBL/GenBank/DDBJ whole genome shotgun (WGS) entry which is preliminary data.</text>
</comment>